<feature type="domain" description="Tudor" evidence="19">
    <location>
        <begin position="941"/>
        <end position="1004"/>
    </location>
</feature>
<dbReference type="CDD" id="cd18791">
    <property type="entry name" value="SF2_C_RHA"/>
    <property type="match status" value="1"/>
</dbReference>
<dbReference type="InterPro" id="IPR011545">
    <property type="entry name" value="DEAD/DEAH_box_helicase_dom"/>
</dbReference>
<evidence type="ECO:0000256" key="8">
    <source>
        <dbReference type="ARBA" id="ARBA00022782"/>
    </source>
</evidence>
<dbReference type="SMART" id="SM00487">
    <property type="entry name" value="DEXDc"/>
    <property type="match status" value="1"/>
</dbReference>
<dbReference type="GO" id="GO:0003723">
    <property type="term" value="F:RNA binding"/>
    <property type="evidence" value="ECO:0007669"/>
    <property type="project" value="TreeGrafter"/>
</dbReference>
<dbReference type="FunFam" id="1.20.120.1080:FF:000081">
    <property type="entry name" value="Tudor domain containing 9"/>
    <property type="match status" value="1"/>
</dbReference>
<reference evidence="22 23" key="1">
    <citation type="journal article" date="2018" name="Sci. Rep.">
        <title>Comparative analysis of the Pocillopora damicornis genome highlights role of immune system in coral evolution.</title>
        <authorList>
            <person name="Cunning R."/>
            <person name="Bay R.A."/>
            <person name="Gillette P."/>
            <person name="Baker A.C."/>
            <person name="Traylor-Knowles N."/>
        </authorList>
    </citation>
    <scope>NUCLEOTIDE SEQUENCE [LARGE SCALE GENOMIC DNA]</scope>
    <source>
        <strain evidence="22">RSMAS</strain>
        <tissue evidence="22">Whole animal</tissue>
    </source>
</reference>
<evidence type="ECO:0000256" key="15">
    <source>
        <dbReference type="ARBA" id="ARBA00023254"/>
    </source>
</evidence>
<dbReference type="STRING" id="46731.A0A3M6UEB3"/>
<dbReference type="InterPro" id="IPR035437">
    <property type="entry name" value="SNase_OB-fold_sf"/>
</dbReference>
<dbReference type="Gene3D" id="2.30.30.140">
    <property type="match status" value="1"/>
</dbReference>
<evidence type="ECO:0000256" key="9">
    <source>
        <dbReference type="ARBA" id="ARBA00022801"/>
    </source>
</evidence>
<dbReference type="GO" id="GO:0051321">
    <property type="term" value="P:meiotic cell cycle"/>
    <property type="evidence" value="ECO:0007669"/>
    <property type="project" value="UniProtKB-KW"/>
</dbReference>
<evidence type="ECO:0000256" key="12">
    <source>
        <dbReference type="ARBA" id="ARBA00022871"/>
    </source>
</evidence>
<evidence type="ECO:0000259" key="19">
    <source>
        <dbReference type="PROSITE" id="PS50304"/>
    </source>
</evidence>
<keyword evidence="8" id="KW-0221">Differentiation</keyword>
<dbReference type="Proteomes" id="UP000275408">
    <property type="component" value="Unassembled WGS sequence"/>
</dbReference>
<dbReference type="GO" id="GO:0003724">
    <property type="term" value="F:RNA helicase activity"/>
    <property type="evidence" value="ECO:0007669"/>
    <property type="project" value="UniProtKB-EC"/>
</dbReference>
<dbReference type="PROSITE" id="PS50304">
    <property type="entry name" value="TUDOR"/>
    <property type="match status" value="1"/>
</dbReference>
<keyword evidence="14" id="KW-0539">Nucleus</keyword>
<dbReference type="FunFam" id="3.40.50.300:FF:001113">
    <property type="entry name" value="ATP-dependent RNA helicase TDRD9"/>
    <property type="match status" value="1"/>
</dbReference>
<keyword evidence="23" id="KW-1185">Reference proteome</keyword>
<evidence type="ECO:0000256" key="3">
    <source>
        <dbReference type="ARBA" id="ARBA00008792"/>
    </source>
</evidence>
<comment type="caution">
    <text evidence="22">The sequence shown here is derived from an EMBL/GenBank/DDBJ whole genome shotgun (WGS) entry which is preliminary data.</text>
</comment>
<dbReference type="InterPro" id="IPR027417">
    <property type="entry name" value="P-loop_NTPase"/>
</dbReference>
<dbReference type="Pfam" id="PF00567">
    <property type="entry name" value="TUDOR"/>
    <property type="match status" value="1"/>
</dbReference>
<keyword evidence="6" id="KW-0963">Cytoplasm</keyword>
<dbReference type="GO" id="GO:0005737">
    <property type="term" value="C:cytoplasm"/>
    <property type="evidence" value="ECO:0007669"/>
    <property type="project" value="UniProtKB-SubCell"/>
</dbReference>
<dbReference type="PROSITE" id="PS51192">
    <property type="entry name" value="HELICASE_ATP_BIND_1"/>
    <property type="match status" value="1"/>
</dbReference>
<dbReference type="PROSITE" id="PS51194">
    <property type="entry name" value="HELICASE_CTER"/>
    <property type="match status" value="1"/>
</dbReference>
<dbReference type="InterPro" id="IPR002999">
    <property type="entry name" value="Tudor"/>
</dbReference>
<evidence type="ECO:0000256" key="10">
    <source>
        <dbReference type="ARBA" id="ARBA00022806"/>
    </source>
</evidence>
<evidence type="ECO:0000256" key="14">
    <source>
        <dbReference type="ARBA" id="ARBA00023242"/>
    </source>
</evidence>
<evidence type="ECO:0000256" key="7">
    <source>
        <dbReference type="ARBA" id="ARBA00022741"/>
    </source>
</evidence>
<evidence type="ECO:0000256" key="2">
    <source>
        <dbReference type="ARBA" id="ARBA00004496"/>
    </source>
</evidence>
<dbReference type="SMART" id="SM00490">
    <property type="entry name" value="HELICc"/>
    <property type="match status" value="1"/>
</dbReference>
<dbReference type="Pfam" id="PF21010">
    <property type="entry name" value="HA2_C"/>
    <property type="match status" value="1"/>
</dbReference>
<dbReference type="EMBL" id="RCHS01001704">
    <property type="protein sequence ID" value="RMX52020.1"/>
    <property type="molecule type" value="Genomic_DNA"/>
</dbReference>
<keyword evidence="7" id="KW-0547">Nucleotide-binding</keyword>
<dbReference type="GO" id="GO:0005634">
    <property type="term" value="C:nucleus"/>
    <property type="evidence" value="ECO:0007669"/>
    <property type="project" value="UniProtKB-SubCell"/>
</dbReference>
<evidence type="ECO:0000256" key="1">
    <source>
        <dbReference type="ARBA" id="ARBA00004123"/>
    </source>
</evidence>
<dbReference type="PANTHER" id="PTHR18934:SF113">
    <property type="entry name" value="ATP-DEPENDENT RNA HELICASE TDRD9"/>
    <property type="match status" value="1"/>
</dbReference>
<dbReference type="InterPro" id="IPR014001">
    <property type="entry name" value="Helicase_ATP-bd"/>
</dbReference>
<keyword evidence="15" id="KW-0469">Meiosis</keyword>
<evidence type="ECO:0000256" key="6">
    <source>
        <dbReference type="ARBA" id="ARBA00022490"/>
    </source>
</evidence>
<evidence type="ECO:0000313" key="23">
    <source>
        <dbReference type="Proteomes" id="UP000275408"/>
    </source>
</evidence>
<evidence type="ECO:0000256" key="4">
    <source>
        <dbReference type="ARBA" id="ARBA00012552"/>
    </source>
</evidence>
<dbReference type="InterPro" id="IPR001650">
    <property type="entry name" value="Helicase_C-like"/>
</dbReference>
<keyword evidence="12" id="KW-0744">Spermatogenesis</keyword>
<evidence type="ECO:0000256" key="16">
    <source>
        <dbReference type="ARBA" id="ARBA00047984"/>
    </source>
</evidence>
<dbReference type="FunFam" id="2.30.30.140:FF:000018">
    <property type="entry name" value="Serine/threonine-protein kinase 31"/>
    <property type="match status" value="1"/>
</dbReference>
<evidence type="ECO:0000256" key="5">
    <source>
        <dbReference type="ARBA" id="ARBA00022473"/>
    </source>
</evidence>
<dbReference type="PANTHER" id="PTHR18934">
    <property type="entry name" value="ATP-DEPENDENT RNA HELICASE"/>
    <property type="match status" value="1"/>
</dbReference>
<dbReference type="GO" id="GO:0007283">
    <property type="term" value="P:spermatogenesis"/>
    <property type="evidence" value="ECO:0007669"/>
    <property type="project" value="UniProtKB-KW"/>
</dbReference>
<dbReference type="SMART" id="SM00333">
    <property type="entry name" value="TUDOR"/>
    <property type="match status" value="1"/>
</dbReference>
<keyword evidence="11" id="KW-0067">ATP-binding</keyword>
<protein>
    <recommendedName>
        <fullName evidence="17">ATP-dependent RNA helicase TDRD9</fullName>
        <ecNumber evidence="4">3.6.4.13</ecNumber>
    </recommendedName>
    <alternativeName>
        <fullName evidence="18">Tudor domain-containing protein 9</fullName>
    </alternativeName>
</protein>
<dbReference type="FunFam" id="3.40.50.300:FF:000946">
    <property type="entry name" value="putative ATP-dependent RNA helicase TDRD9"/>
    <property type="match status" value="1"/>
</dbReference>
<dbReference type="SUPFAM" id="SSF52540">
    <property type="entry name" value="P-loop containing nucleoside triphosphate hydrolases"/>
    <property type="match status" value="1"/>
</dbReference>
<comment type="subcellular location">
    <subcellularLocation>
        <location evidence="2">Cytoplasm</location>
    </subcellularLocation>
    <subcellularLocation>
        <location evidence="1">Nucleus</location>
    </subcellularLocation>
</comment>
<sequence length="1434" mass="162038">MADISLDQIKDFFSLRPLAKPNAVTNVKITGRHYEEGRRNVENQQFKMARKNMQSPPASPAYVGDYCSSGPKLEDLYDELDQLELNPPSGASDELPAALKEEEAAHIFENYSFDHTFSPDLPITSYQQQIIDTIESNSVTIIQGATGSGKTTQVPQYVLDEYVKNQRYCNIIVTQPRRIAAISIAKRVCQERGWTLGSLAGYQVGRDKCASEDTRLSYVTTGVLLQRLIQSKNMNQYTHVFLDEVHEREQDSDFCLLIVKKLLRTNSRHVKIVLMSATIQSDLFSMYFAVPVRGRVEGAPVVTVEGKSFPVIESYLDDLTGIGMIPENNLEEPDISQVAYELAAQLIRHLDNLEANTSAGITGEGTPHSRGSVLMFLPGYFEIKQMDRLLDDMLRDCKLLILPLHSTITTLEQAGVFKKPPEGFRKVILSTNIAESSLTVPDIKYVIDFCLEKCLVCDPETNFQSLRLHWASKASCTQRKGRAGRVSAGTCFRLVTREFYENALPEFGVPEMQRCPLEQIILKVKLLDIGPPKVVLRLAMQPPDPDDIERTVLLLKQVGALTIKMKNDTINPYDGELTFFGKVLGSLPIDIYLGKLLILGYVFGCLEECLVISASMSLQSFFAKPFKRDFNAYVKKMAWDAYSHSDCIVTLNAYKEWSTLKRRKGFPRGETAWCKENLIQPGRIREVEELVTDLTNRLKDLNLRTNQPLHQKASNSDESLLILKLVICGAFYPNYFASSDIDETDVMKVMSGHDPFTTVMVRNMPAHGALYRSQIARLFRSCGKGKALYFEDTRAYIEFERTRATDSHTVLPAVYKAIKMRHLRMPLSLFISEAKSKEMDRLMERRNAYEEASAEKGKLRTNRVATNLSARGAGSVTRVQEPQQVDLPRTGYLEIITSVVIDAGHFWAQKPDRQSAMQLQMLQNHINMYHGENLRHVDQKSLYVGMLCLALYAEDELFYRARIMALNSPHIPRNSVEVLYVDFGNEAVLRISHLRQMQQQFENLPFQAFECRLCEVGPLPSPHSPVGTWSPRASQRFIQMTENKKLAAKVYSLCKNVLRVDLYDTNTEEDIHINQKLIEEGFAQFQEESRASKLAHQSALSGETVPPEDNTAWIDSLVENNDEVDERFATKVMLRGPESPIEMSFYSITNIGRLKSVRIEQNSVNSVILNDQPQDPHQRFMVAGKVGINATGSTVVARDTTLMPNIHGLMPLVALIFTPFAEMRVDGDKRQYTGALVGLGYDPATNEALLPDYDSELVFEVDFRENDIVDINLVRRAINEMFESEEAIAGWGTPMVERIQNVSRSLLLKIVLKRRENKSPCPFPRTGYWNQIDPAYLLQATTKESDAGQLFTLHNAVAISGIPLEDEDDEARQKVALLREKLEWLKSLEGRSSEQFTEEVVCPLCNVLCRHPRGVAMHLRSTGHMDIEASLSED</sequence>
<dbReference type="SUPFAM" id="SSF63748">
    <property type="entry name" value="Tudor/PWWP/MBT"/>
    <property type="match status" value="1"/>
</dbReference>
<dbReference type="OrthoDB" id="66977at2759"/>
<dbReference type="InterPro" id="IPR007502">
    <property type="entry name" value="Helicase-assoc_dom"/>
</dbReference>
<dbReference type="Pfam" id="PF00271">
    <property type="entry name" value="Helicase_C"/>
    <property type="match status" value="1"/>
</dbReference>
<dbReference type="Pfam" id="PF00270">
    <property type="entry name" value="DEAD"/>
    <property type="match status" value="1"/>
</dbReference>
<feature type="domain" description="Helicase C-terminal" evidence="21">
    <location>
        <begin position="345"/>
        <end position="528"/>
    </location>
</feature>
<keyword evidence="9" id="KW-0378">Hydrolase</keyword>
<name>A0A3M6UEB3_POCDA</name>
<organism evidence="22 23">
    <name type="scientific">Pocillopora damicornis</name>
    <name type="common">Cauliflower coral</name>
    <name type="synonym">Millepora damicornis</name>
    <dbReference type="NCBI Taxonomy" id="46731"/>
    <lineage>
        <taxon>Eukaryota</taxon>
        <taxon>Metazoa</taxon>
        <taxon>Cnidaria</taxon>
        <taxon>Anthozoa</taxon>
        <taxon>Hexacorallia</taxon>
        <taxon>Scleractinia</taxon>
        <taxon>Astrocoeniina</taxon>
        <taxon>Pocilloporidae</taxon>
        <taxon>Pocillopora</taxon>
    </lineage>
</organism>
<evidence type="ECO:0000256" key="13">
    <source>
        <dbReference type="ARBA" id="ARBA00023158"/>
    </source>
</evidence>
<accession>A0A3M6UEB3</accession>
<dbReference type="GO" id="GO:0005524">
    <property type="term" value="F:ATP binding"/>
    <property type="evidence" value="ECO:0007669"/>
    <property type="project" value="UniProtKB-KW"/>
</dbReference>
<dbReference type="Gene3D" id="3.40.50.300">
    <property type="entry name" value="P-loop containing nucleotide triphosphate hydrolases"/>
    <property type="match status" value="2"/>
</dbReference>
<dbReference type="GO" id="GO:0030154">
    <property type="term" value="P:cell differentiation"/>
    <property type="evidence" value="ECO:0007669"/>
    <property type="project" value="UniProtKB-KW"/>
</dbReference>
<evidence type="ECO:0000259" key="21">
    <source>
        <dbReference type="PROSITE" id="PS51194"/>
    </source>
</evidence>
<keyword evidence="13" id="KW-0943">RNA-mediated gene silencing</keyword>
<dbReference type="GO" id="GO:0031047">
    <property type="term" value="P:regulatory ncRNA-mediated gene silencing"/>
    <property type="evidence" value="ECO:0007669"/>
    <property type="project" value="UniProtKB-KW"/>
</dbReference>
<keyword evidence="10" id="KW-0347">Helicase</keyword>
<evidence type="ECO:0000313" key="22">
    <source>
        <dbReference type="EMBL" id="RMX52020.1"/>
    </source>
</evidence>
<feature type="domain" description="Helicase ATP-binding" evidence="20">
    <location>
        <begin position="131"/>
        <end position="297"/>
    </location>
</feature>
<evidence type="ECO:0000256" key="11">
    <source>
        <dbReference type="ARBA" id="ARBA00022840"/>
    </source>
</evidence>
<comment type="similarity">
    <text evidence="3">Belongs to the DEAD box helicase family. DEAH subfamily.</text>
</comment>
<dbReference type="Gene3D" id="2.40.50.90">
    <property type="match status" value="1"/>
</dbReference>
<keyword evidence="5" id="KW-0217">Developmental protein</keyword>
<evidence type="ECO:0000256" key="17">
    <source>
        <dbReference type="ARBA" id="ARBA00074173"/>
    </source>
</evidence>
<comment type="catalytic activity">
    <reaction evidence="16">
        <text>ATP + H2O = ADP + phosphate + H(+)</text>
        <dbReference type="Rhea" id="RHEA:13065"/>
        <dbReference type="ChEBI" id="CHEBI:15377"/>
        <dbReference type="ChEBI" id="CHEBI:15378"/>
        <dbReference type="ChEBI" id="CHEBI:30616"/>
        <dbReference type="ChEBI" id="CHEBI:43474"/>
        <dbReference type="ChEBI" id="CHEBI:456216"/>
        <dbReference type="EC" id="3.6.4.13"/>
    </reaction>
</comment>
<gene>
    <name evidence="22" type="ORF">pdam_00003760</name>
</gene>
<evidence type="ECO:0000256" key="18">
    <source>
        <dbReference type="ARBA" id="ARBA00081664"/>
    </source>
</evidence>
<dbReference type="SMART" id="SM00847">
    <property type="entry name" value="HA2"/>
    <property type="match status" value="1"/>
</dbReference>
<proteinExistence type="inferred from homology"/>
<dbReference type="GO" id="GO:0016787">
    <property type="term" value="F:hydrolase activity"/>
    <property type="evidence" value="ECO:0007669"/>
    <property type="project" value="UniProtKB-KW"/>
</dbReference>
<evidence type="ECO:0000259" key="20">
    <source>
        <dbReference type="PROSITE" id="PS51192"/>
    </source>
</evidence>
<dbReference type="EC" id="3.6.4.13" evidence="4"/>
<dbReference type="Gene3D" id="1.20.120.1080">
    <property type="match status" value="1"/>
</dbReference>